<evidence type="ECO:0000313" key="2">
    <source>
        <dbReference type="EMBL" id="CAL1368205.1"/>
    </source>
</evidence>
<protein>
    <submittedName>
        <fullName evidence="2">Uncharacterized protein</fullName>
    </submittedName>
</protein>
<keyword evidence="3" id="KW-1185">Reference proteome</keyword>
<name>A0AAV2D6Z7_9ROSI</name>
<dbReference type="AlphaFoldDB" id="A0AAV2D6Z7"/>
<accession>A0AAV2D6Z7</accession>
<feature type="region of interest" description="Disordered" evidence="1">
    <location>
        <begin position="1"/>
        <end position="139"/>
    </location>
</feature>
<feature type="compositionally biased region" description="Basic and acidic residues" evidence="1">
    <location>
        <begin position="1"/>
        <end position="10"/>
    </location>
</feature>
<dbReference type="Proteomes" id="UP001497516">
    <property type="component" value="Chromosome 2"/>
</dbReference>
<feature type="compositionally biased region" description="Low complexity" evidence="1">
    <location>
        <begin position="114"/>
        <end position="125"/>
    </location>
</feature>
<proteinExistence type="predicted"/>
<feature type="compositionally biased region" description="Low complexity" evidence="1">
    <location>
        <begin position="50"/>
        <end position="93"/>
    </location>
</feature>
<gene>
    <name evidence="2" type="ORF">LTRI10_LOCUS11462</name>
</gene>
<evidence type="ECO:0000313" key="3">
    <source>
        <dbReference type="Proteomes" id="UP001497516"/>
    </source>
</evidence>
<sequence>MHYSLTKDDPPPSLEFLHSDLFPEVCPGQDGEALQVEGPEGNGHQHDTSPPHTPSIHSSSSSSSDASLGTSSSSSRDGPPLSLASSSGSATSSNMSHANEDSAGLGGELGNNQPSPLSPSTSSSTFRQDKQGNSTSVVT</sequence>
<reference evidence="2 3" key="1">
    <citation type="submission" date="2024-04" db="EMBL/GenBank/DDBJ databases">
        <authorList>
            <person name="Fracassetti M."/>
        </authorList>
    </citation>
    <scope>NUCLEOTIDE SEQUENCE [LARGE SCALE GENOMIC DNA]</scope>
</reference>
<evidence type="ECO:0000256" key="1">
    <source>
        <dbReference type="SAM" id="MobiDB-lite"/>
    </source>
</evidence>
<dbReference type="EMBL" id="OZ034815">
    <property type="protein sequence ID" value="CAL1368205.1"/>
    <property type="molecule type" value="Genomic_DNA"/>
</dbReference>
<organism evidence="2 3">
    <name type="scientific">Linum trigynum</name>
    <dbReference type="NCBI Taxonomy" id="586398"/>
    <lineage>
        <taxon>Eukaryota</taxon>
        <taxon>Viridiplantae</taxon>
        <taxon>Streptophyta</taxon>
        <taxon>Embryophyta</taxon>
        <taxon>Tracheophyta</taxon>
        <taxon>Spermatophyta</taxon>
        <taxon>Magnoliopsida</taxon>
        <taxon>eudicotyledons</taxon>
        <taxon>Gunneridae</taxon>
        <taxon>Pentapetalae</taxon>
        <taxon>rosids</taxon>
        <taxon>fabids</taxon>
        <taxon>Malpighiales</taxon>
        <taxon>Linaceae</taxon>
        <taxon>Linum</taxon>
    </lineage>
</organism>